<proteinExistence type="inferred from homology"/>
<comment type="subcellular location">
    <subcellularLocation>
        <location evidence="1 5">Membrane</location>
        <topology evidence="1 5">Multi-pass membrane protein</topology>
    </subcellularLocation>
</comment>
<keyword evidence="3 5" id="KW-1133">Transmembrane helix</keyword>
<dbReference type="Pfam" id="PF03208">
    <property type="entry name" value="PRA1"/>
    <property type="match status" value="1"/>
</dbReference>
<evidence type="ECO:0000256" key="2">
    <source>
        <dbReference type="ARBA" id="ARBA00022692"/>
    </source>
</evidence>
<organism evidence="6 7">
    <name type="scientific">Ogataea philodendri</name>
    <dbReference type="NCBI Taxonomy" id="1378263"/>
    <lineage>
        <taxon>Eukaryota</taxon>
        <taxon>Fungi</taxon>
        <taxon>Dikarya</taxon>
        <taxon>Ascomycota</taxon>
        <taxon>Saccharomycotina</taxon>
        <taxon>Pichiomycetes</taxon>
        <taxon>Pichiales</taxon>
        <taxon>Pichiaceae</taxon>
        <taxon>Ogataea</taxon>
    </lineage>
</organism>
<accession>A0A9P8P9K3</accession>
<evidence type="ECO:0000313" key="7">
    <source>
        <dbReference type="Proteomes" id="UP000769157"/>
    </source>
</evidence>
<protein>
    <recommendedName>
        <fullName evidence="5">PRA1 family protein</fullName>
    </recommendedName>
</protein>
<reference evidence="6" key="1">
    <citation type="journal article" date="2021" name="Open Biol.">
        <title>Shared evolutionary footprints suggest mitochondrial oxidative damage underlies multiple complex I losses in fungi.</title>
        <authorList>
            <person name="Schikora-Tamarit M.A."/>
            <person name="Marcet-Houben M."/>
            <person name="Nosek J."/>
            <person name="Gabaldon T."/>
        </authorList>
    </citation>
    <scope>NUCLEOTIDE SEQUENCE</scope>
    <source>
        <strain evidence="6">CBS6075</strain>
    </source>
</reference>
<feature type="transmembrane region" description="Helical" evidence="5">
    <location>
        <begin position="25"/>
        <end position="57"/>
    </location>
</feature>
<evidence type="ECO:0000256" key="3">
    <source>
        <dbReference type="ARBA" id="ARBA00022989"/>
    </source>
</evidence>
<dbReference type="GO" id="GO:0005794">
    <property type="term" value="C:Golgi apparatus"/>
    <property type="evidence" value="ECO:0007669"/>
    <property type="project" value="TreeGrafter"/>
</dbReference>
<dbReference type="PANTHER" id="PTHR19317">
    <property type="entry name" value="PRENYLATED RAB ACCEPTOR 1-RELATED"/>
    <property type="match status" value="1"/>
</dbReference>
<evidence type="ECO:0000313" key="6">
    <source>
        <dbReference type="EMBL" id="KAH3668213.1"/>
    </source>
</evidence>
<evidence type="ECO:0000256" key="1">
    <source>
        <dbReference type="ARBA" id="ARBA00004141"/>
    </source>
</evidence>
<feature type="transmembrane region" description="Helical" evidence="5">
    <location>
        <begin position="100"/>
        <end position="118"/>
    </location>
</feature>
<gene>
    <name evidence="6" type="ORF">OGAPHI_001967</name>
</gene>
<dbReference type="InterPro" id="IPR004895">
    <property type="entry name" value="Prenylated_rab_accept_PRA1"/>
</dbReference>
<dbReference type="Proteomes" id="UP000769157">
    <property type="component" value="Unassembled WGS sequence"/>
</dbReference>
<keyword evidence="2 5" id="KW-0812">Transmembrane</keyword>
<name>A0A9P8P9K3_9ASCO</name>
<dbReference type="GeneID" id="70233934"/>
<keyword evidence="4 5" id="KW-0472">Membrane</keyword>
<sequence length="130" mass="14496">MSKPSSIFEIQKRVNFNINYFSSNYILIIAIISCYCILTNLLLFFIIAADAAVIYAVQTVFKHSEEIQFAGFKLTKSGVYFTLLFINLPVLFVANPFTTLIWLASVSAVVIVPHAVFLDKPVNAEVAVLV</sequence>
<keyword evidence="7" id="KW-1185">Reference proteome</keyword>
<dbReference type="RefSeq" id="XP_046062627.1">
    <property type="nucleotide sequence ID" value="XM_046202785.1"/>
</dbReference>
<evidence type="ECO:0000256" key="5">
    <source>
        <dbReference type="RuleBase" id="RU363107"/>
    </source>
</evidence>
<dbReference type="EMBL" id="JAEUBE010000158">
    <property type="protein sequence ID" value="KAH3668213.1"/>
    <property type="molecule type" value="Genomic_DNA"/>
</dbReference>
<dbReference type="PANTHER" id="PTHR19317:SF0">
    <property type="entry name" value="PRENYLATED RAB ACCEPTOR PROTEIN 1"/>
    <property type="match status" value="1"/>
</dbReference>
<feature type="transmembrane region" description="Helical" evidence="5">
    <location>
        <begin position="78"/>
        <end position="94"/>
    </location>
</feature>
<dbReference type="OrthoDB" id="63113at2759"/>
<comment type="caution">
    <text evidence="6">The sequence shown here is derived from an EMBL/GenBank/DDBJ whole genome shotgun (WGS) entry which is preliminary data.</text>
</comment>
<reference evidence="6" key="2">
    <citation type="submission" date="2021-01" db="EMBL/GenBank/DDBJ databases">
        <authorList>
            <person name="Schikora-Tamarit M.A."/>
        </authorList>
    </citation>
    <scope>NUCLEOTIDE SEQUENCE</scope>
    <source>
        <strain evidence="6">CBS6075</strain>
    </source>
</reference>
<comment type="similarity">
    <text evidence="5">Belongs to the PRA1 family.</text>
</comment>
<dbReference type="AlphaFoldDB" id="A0A9P8P9K3"/>
<evidence type="ECO:0000256" key="4">
    <source>
        <dbReference type="ARBA" id="ARBA00023136"/>
    </source>
</evidence>
<dbReference type="PROSITE" id="PS51257">
    <property type="entry name" value="PROKAR_LIPOPROTEIN"/>
    <property type="match status" value="1"/>
</dbReference>
<dbReference type="GO" id="GO:0016020">
    <property type="term" value="C:membrane"/>
    <property type="evidence" value="ECO:0007669"/>
    <property type="project" value="UniProtKB-SubCell"/>
</dbReference>